<keyword evidence="3" id="KW-1185">Reference proteome</keyword>
<evidence type="ECO:0000256" key="1">
    <source>
        <dbReference type="SAM" id="MobiDB-lite"/>
    </source>
</evidence>
<reference evidence="2 3" key="1">
    <citation type="submission" date="2015-09" db="EMBL/GenBank/DDBJ databases">
        <title>Host preference determinants of Valsa canker pathogens revealed by comparative genomics.</title>
        <authorList>
            <person name="Yin Z."/>
            <person name="Huang L."/>
        </authorList>
    </citation>
    <scope>NUCLEOTIDE SEQUENCE [LARGE SCALE GENOMIC DNA]</scope>
    <source>
        <strain evidence="2 3">YSFL</strain>
    </source>
</reference>
<proteinExistence type="predicted"/>
<sequence>MDSFSNNNSTFPSHTYASSGRRSHRSNTASSESSDSSFSLGNNFFSTYAPVKVRKGSASSASSYNSSGDRLVATGEISDPSQQSLLREIGAALTLSFDDDRSSLS</sequence>
<accession>A0A423WQ90</accession>
<name>A0A423WQ90_CYTCH</name>
<feature type="region of interest" description="Disordered" evidence="1">
    <location>
        <begin position="1"/>
        <end position="42"/>
    </location>
</feature>
<feature type="compositionally biased region" description="Low complexity" evidence="1">
    <location>
        <begin position="57"/>
        <end position="67"/>
    </location>
</feature>
<feature type="compositionally biased region" description="Low complexity" evidence="1">
    <location>
        <begin position="26"/>
        <end position="42"/>
    </location>
</feature>
<evidence type="ECO:0000313" key="3">
    <source>
        <dbReference type="Proteomes" id="UP000284375"/>
    </source>
</evidence>
<dbReference type="Proteomes" id="UP000284375">
    <property type="component" value="Unassembled WGS sequence"/>
</dbReference>
<gene>
    <name evidence="2" type="ORF">VSDG_00483</name>
</gene>
<evidence type="ECO:0000313" key="2">
    <source>
        <dbReference type="EMBL" id="ROW05628.1"/>
    </source>
</evidence>
<comment type="caution">
    <text evidence="2">The sequence shown here is derived from an EMBL/GenBank/DDBJ whole genome shotgun (WGS) entry which is preliminary data.</text>
</comment>
<feature type="compositionally biased region" description="Polar residues" evidence="1">
    <location>
        <begin position="1"/>
        <end position="20"/>
    </location>
</feature>
<protein>
    <submittedName>
        <fullName evidence="2">Uncharacterized protein</fullName>
    </submittedName>
</protein>
<dbReference type="EMBL" id="LJZO01000001">
    <property type="protein sequence ID" value="ROW05628.1"/>
    <property type="molecule type" value="Genomic_DNA"/>
</dbReference>
<dbReference type="AlphaFoldDB" id="A0A423WQ90"/>
<organism evidence="2 3">
    <name type="scientific">Cytospora chrysosperma</name>
    <name type="common">Cytospora canker fungus</name>
    <name type="synonym">Sphaeria chrysosperma</name>
    <dbReference type="NCBI Taxonomy" id="252740"/>
    <lineage>
        <taxon>Eukaryota</taxon>
        <taxon>Fungi</taxon>
        <taxon>Dikarya</taxon>
        <taxon>Ascomycota</taxon>
        <taxon>Pezizomycotina</taxon>
        <taxon>Sordariomycetes</taxon>
        <taxon>Sordariomycetidae</taxon>
        <taxon>Diaporthales</taxon>
        <taxon>Cytosporaceae</taxon>
        <taxon>Cytospora</taxon>
    </lineage>
</organism>
<feature type="region of interest" description="Disordered" evidence="1">
    <location>
        <begin position="57"/>
        <end position="79"/>
    </location>
</feature>